<proteinExistence type="predicted"/>
<keyword evidence="3" id="KW-1185">Reference proteome</keyword>
<evidence type="ECO:0000313" key="2">
    <source>
        <dbReference type="EMBL" id="SUE95013.1"/>
    </source>
</evidence>
<dbReference type="EMBL" id="UGVN01000002">
    <property type="protein sequence ID" value="SUE95013.1"/>
    <property type="molecule type" value="Genomic_DNA"/>
</dbReference>
<dbReference type="Proteomes" id="UP000054844">
    <property type="component" value="Unassembled WGS sequence"/>
</dbReference>
<reference evidence="2 4" key="2">
    <citation type="submission" date="2018-06" db="EMBL/GenBank/DDBJ databases">
        <authorList>
            <consortium name="Pathogen Informatics"/>
            <person name="Doyle S."/>
        </authorList>
    </citation>
    <scope>NUCLEOTIDE SEQUENCE [LARGE SCALE GENOMIC DNA]</scope>
    <source>
        <strain evidence="2 4">NCTC13291</strain>
    </source>
</reference>
<reference evidence="1 3" key="1">
    <citation type="submission" date="2016-12" db="EMBL/GenBank/DDBJ databases">
        <title>Draft genome sequence of Roseomonas mucosa strain AU37, isolated from a peripheral intravenous catheter.</title>
        <authorList>
            <person name="Choudhury M.A."/>
            <person name="Sidjabat H.E."/>
            <person name="Wailan A.M."/>
            <person name="Zhang L."/>
            <person name="Marsh N.M."/>
            <person name="Rickard C.M."/>
            <person name="Davies M."/>
            <person name="Mcmillan D.J."/>
        </authorList>
    </citation>
    <scope>NUCLEOTIDE SEQUENCE [LARGE SCALE GENOMIC DNA]</scope>
    <source>
        <strain evidence="1 3">SAVE376</strain>
    </source>
</reference>
<dbReference type="EMBL" id="LLWF02000042">
    <property type="protein sequence ID" value="ONH82778.1"/>
    <property type="molecule type" value="Genomic_DNA"/>
</dbReference>
<dbReference type="AlphaFoldDB" id="A0A1S8D5C2"/>
<dbReference type="STRING" id="207340.APZ41_012965"/>
<evidence type="ECO:0000313" key="4">
    <source>
        <dbReference type="Proteomes" id="UP000254919"/>
    </source>
</evidence>
<gene>
    <name evidence="1" type="ORF">APZ41_012965</name>
    <name evidence="2" type="ORF">NCTC13291_03896</name>
</gene>
<accession>A0A1S8D5C2</accession>
<organism evidence="1 3">
    <name type="scientific">Roseomonas mucosa</name>
    <dbReference type="NCBI Taxonomy" id="207340"/>
    <lineage>
        <taxon>Bacteria</taxon>
        <taxon>Pseudomonadati</taxon>
        <taxon>Pseudomonadota</taxon>
        <taxon>Alphaproteobacteria</taxon>
        <taxon>Acetobacterales</taxon>
        <taxon>Roseomonadaceae</taxon>
        <taxon>Roseomonas</taxon>
    </lineage>
</organism>
<sequence length="111" mass="12111">MTRLMTTDLFALAVTLQTIRRRGDVCVGVLGQDGQPLDLDDAAQDWRAFVRLVTDEILSNGGESTTETADIALVRGTDSYRQFVAGHPALVQQVSAVVTVRDSVVEEVFDE</sequence>
<evidence type="ECO:0000313" key="1">
    <source>
        <dbReference type="EMBL" id="ONH82778.1"/>
    </source>
</evidence>
<evidence type="ECO:0000313" key="3">
    <source>
        <dbReference type="Proteomes" id="UP000054844"/>
    </source>
</evidence>
<name>A0A1S8D5C2_9PROT</name>
<protein>
    <submittedName>
        <fullName evidence="1">Uncharacterized protein</fullName>
    </submittedName>
</protein>
<dbReference type="Proteomes" id="UP000254919">
    <property type="component" value="Unassembled WGS sequence"/>
</dbReference>